<dbReference type="PANTHER" id="PTHR33573:SF46">
    <property type="entry name" value="CASP-LIKE PROTEIN 2A1"/>
    <property type="match status" value="1"/>
</dbReference>
<evidence type="ECO:0000256" key="8">
    <source>
        <dbReference type="RuleBase" id="RU361233"/>
    </source>
</evidence>
<keyword evidence="6 8" id="KW-1133">Transmembrane helix</keyword>
<organism evidence="11 12">
    <name type="scientific">Nicotiana attenuata</name>
    <name type="common">Coyote tobacco</name>
    <dbReference type="NCBI Taxonomy" id="49451"/>
    <lineage>
        <taxon>Eukaryota</taxon>
        <taxon>Viridiplantae</taxon>
        <taxon>Streptophyta</taxon>
        <taxon>Embryophyta</taxon>
        <taxon>Tracheophyta</taxon>
        <taxon>Spermatophyta</taxon>
        <taxon>Magnoliopsida</taxon>
        <taxon>eudicotyledons</taxon>
        <taxon>Gunneridae</taxon>
        <taxon>Pentapetalae</taxon>
        <taxon>asterids</taxon>
        <taxon>lamiids</taxon>
        <taxon>Solanales</taxon>
        <taxon>Solanaceae</taxon>
        <taxon>Nicotianoideae</taxon>
        <taxon>Nicotianeae</taxon>
        <taxon>Nicotiana</taxon>
    </lineage>
</organism>
<evidence type="ECO:0000256" key="4">
    <source>
        <dbReference type="ARBA" id="ARBA00022475"/>
    </source>
</evidence>
<sequence>MRETSSNSVMPNPILDNGLSYSNLNGNFLPSLNSNLQPTIFTKKRQKEESIIFIPKMEDSRQKMAGNTPLHKGSQEFEDENGSSSMRTAETVLRLLPMGLCVVALVIMLKNSQTNDFGSLSYSDLGTFRYLVHANGICAGYSLLSAIVAAVPRPITMSRAWTFFLLDQILTYIILAAGAASTEVVYLAYKGDTAVTWSASCGSFGGFCHKATASVSVTFIVSLCYAGLSLLSSYRLFSKYDAPVELYNNKGGIEVATY</sequence>
<dbReference type="Proteomes" id="UP000187609">
    <property type="component" value="Unassembled WGS sequence"/>
</dbReference>
<evidence type="ECO:0000256" key="2">
    <source>
        <dbReference type="ARBA" id="ARBA00007651"/>
    </source>
</evidence>
<dbReference type="Pfam" id="PF04535">
    <property type="entry name" value="CASP_dom"/>
    <property type="match status" value="1"/>
</dbReference>
<comment type="subunit">
    <text evidence="3 8">Homodimer and heterodimers.</text>
</comment>
<accession>A0A314KXM8</accession>
<comment type="similarity">
    <text evidence="2 8">Belongs to the Casparian strip membrane proteins (CASP) family.</text>
</comment>
<reference evidence="11" key="1">
    <citation type="submission" date="2016-11" db="EMBL/GenBank/DDBJ databases">
        <title>The genome of Nicotiana attenuata.</title>
        <authorList>
            <person name="Xu S."/>
            <person name="Brockmoeller T."/>
            <person name="Gaquerel E."/>
            <person name="Navarro A."/>
            <person name="Kuhl H."/>
            <person name="Gase K."/>
            <person name="Ling Z."/>
            <person name="Zhou W."/>
            <person name="Kreitzer C."/>
            <person name="Stanke M."/>
            <person name="Tang H."/>
            <person name="Lyons E."/>
            <person name="Pandey P."/>
            <person name="Pandey S.P."/>
            <person name="Timmermann B."/>
            <person name="Baldwin I.T."/>
        </authorList>
    </citation>
    <scope>NUCLEOTIDE SEQUENCE [LARGE SCALE GENOMIC DNA]</scope>
    <source>
        <strain evidence="11">UT</strain>
    </source>
</reference>
<evidence type="ECO:0000256" key="7">
    <source>
        <dbReference type="ARBA" id="ARBA00023136"/>
    </source>
</evidence>
<feature type="region of interest" description="Disordered" evidence="9">
    <location>
        <begin position="63"/>
        <end position="84"/>
    </location>
</feature>
<dbReference type="InterPro" id="IPR006702">
    <property type="entry name" value="CASP_dom"/>
</dbReference>
<evidence type="ECO:0000256" key="6">
    <source>
        <dbReference type="ARBA" id="ARBA00022989"/>
    </source>
</evidence>
<dbReference type="PANTHER" id="PTHR33573">
    <property type="entry name" value="CASP-LIKE PROTEIN 4A4"/>
    <property type="match status" value="1"/>
</dbReference>
<keyword evidence="7 8" id="KW-0472">Membrane</keyword>
<comment type="caution">
    <text evidence="11">The sequence shown here is derived from an EMBL/GenBank/DDBJ whole genome shotgun (WGS) entry which is preliminary data.</text>
</comment>
<feature type="transmembrane region" description="Helical" evidence="8">
    <location>
        <begin position="92"/>
        <end position="110"/>
    </location>
</feature>
<dbReference type="EMBL" id="MJEQ01000735">
    <property type="protein sequence ID" value="OIT34271.1"/>
    <property type="molecule type" value="Genomic_DNA"/>
</dbReference>
<protein>
    <recommendedName>
        <fullName evidence="8">CASP-like protein</fullName>
    </recommendedName>
</protein>
<dbReference type="NCBIfam" id="TIGR01569">
    <property type="entry name" value="A_tha_TIGR01569"/>
    <property type="match status" value="1"/>
</dbReference>
<proteinExistence type="inferred from homology"/>
<feature type="transmembrane region" description="Helical" evidence="8">
    <location>
        <begin position="130"/>
        <end position="151"/>
    </location>
</feature>
<evidence type="ECO:0000259" key="10">
    <source>
        <dbReference type="Pfam" id="PF04535"/>
    </source>
</evidence>
<keyword evidence="12" id="KW-1185">Reference proteome</keyword>
<evidence type="ECO:0000256" key="9">
    <source>
        <dbReference type="SAM" id="MobiDB-lite"/>
    </source>
</evidence>
<name>A0A314KXM8_NICAT</name>
<gene>
    <name evidence="11" type="ORF">A4A49_16374</name>
</gene>
<dbReference type="STRING" id="49451.A0A314KXM8"/>
<evidence type="ECO:0000256" key="3">
    <source>
        <dbReference type="ARBA" id="ARBA00011489"/>
    </source>
</evidence>
<keyword evidence="4 8" id="KW-1003">Cell membrane</keyword>
<dbReference type="Gramene" id="OIT34271">
    <property type="protein sequence ID" value="OIT34271"/>
    <property type="gene ID" value="A4A49_16374"/>
</dbReference>
<evidence type="ECO:0000313" key="12">
    <source>
        <dbReference type="Proteomes" id="UP000187609"/>
    </source>
</evidence>
<feature type="domain" description="Casparian strip membrane protein" evidence="10">
    <location>
        <begin position="84"/>
        <end position="224"/>
    </location>
</feature>
<evidence type="ECO:0000313" key="11">
    <source>
        <dbReference type="EMBL" id="OIT34271.1"/>
    </source>
</evidence>
<comment type="subcellular location">
    <subcellularLocation>
        <location evidence="1 8">Cell membrane</location>
        <topology evidence="1 8">Multi-pass membrane protein</topology>
    </subcellularLocation>
</comment>
<dbReference type="AlphaFoldDB" id="A0A314KXM8"/>
<feature type="transmembrane region" description="Helical" evidence="8">
    <location>
        <begin position="163"/>
        <end position="189"/>
    </location>
</feature>
<dbReference type="InterPro" id="IPR006459">
    <property type="entry name" value="CASP/CASPL"/>
</dbReference>
<feature type="transmembrane region" description="Helical" evidence="8">
    <location>
        <begin position="209"/>
        <end position="231"/>
    </location>
</feature>
<evidence type="ECO:0000256" key="1">
    <source>
        <dbReference type="ARBA" id="ARBA00004651"/>
    </source>
</evidence>
<dbReference type="GO" id="GO:0005886">
    <property type="term" value="C:plasma membrane"/>
    <property type="evidence" value="ECO:0007669"/>
    <property type="project" value="UniProtKB-SubCell"/>
</dbReference>
<evidence type="ECO:0000256" key="5">
    <source>
        <dbReference type="ARBA" id="ARBA00022692"/>
    </source>
</evidence>
<keyword evidence="5 8" id="KW-0812">Transmembrane</keyword>